<dbReference type="PANTHER" id="PTHR30535">
    <property type="entry name" value="VITAMIN B12-BINDING PROTEIN"/>
    <property type="match status" value="1"/>
</dbReference>
<accession>A0A0Q2SKN6</accession>
<feature type="domain" description="Fe/B12 periplasmic-binding" evidence="2">
    <location>
        <begin position="30"/>
        <end position="339"/>
    </location>
</feature>
<feature type="chain" id="PRO_5006196901" evidence="1">
    <location>
        <begin position="20"/>
        <end position="363"/>
    </location>
</feature>
<dbReference type="InterPro" id="IPR002491">
    <property type="entry name" value="ABC_transptr_periplasmic_BD"/>
</dbReference>
<keyword evidence="4" id="KW-1185">Reference proteome</keyword>
<dbReference type="Proteomes" id="UP000051221">
    <property type="component" value="Unassembled WGS sequence"/>
</dbReference>
<sequence length="363" mass="40581">MIKRFVILLFISFAPQVFAQMTTVTDVLERQVTLDLPAKRVVLGFYGEDYMAIGTEKSFDHVVGMSKGIWEKWRPANWAMYVAHRPSLEALPDVGKVDTQTFSVEKVISLNPDLLVLADWQFKGLGNDVNRIEDAGIPVIVIDYNAQTVERHVQSTLIIGQITGQEARAEKIAKQYQDMVQLVADRLAKANLPKPTIYAEFGFPGTKEYGYTFGKNMWGAMSEMAGGENISKPFVEWWGHLNPEQVLAAQPDVLLITGYEFGGADDAMVIGQDVDRATALARLKGYKQRLGWDSLPAVKHNRMISIYHGACRSILDGPMIQFIAKALYPDLFNDLDPEAEYINFYKAYLPVTPTGTFAVSLSE</sequence>
<feature type="signal peptide" evidence="1">
    <location>
        <begin position="1"/>
        <end position="19"/>
    </location>
</feature>
<evidence type="ECO:0000313" key="4">
    <source>
        <dbReference type="Proteomes" id="UP000051221"/>
    </source>
</evidence>
<comment type="caution">
    <text evidence="3">The sequence shown here is derived from an EMBL/GenBank/DDBJ whole genome shotgun (WGS) entry which is preliminary data.</text>
</comment>
<name>A0A0Q2SKN6_VIBFU</name>
<dbReference type="SUPFAM" id="SSF53807">
    <property type="entry name" value="Helical backbone' metal receptor"/>
    <property type="match status" value="1"/>
</dbReference>
<dbReference type="PANTHER" id="PTHR30535:SF34">
    <property type="entry name" value="MOLYBDATE-BINDING PROTEIN MOLA"/>
    <property type="match status" value="1"/>
</dbReference>
<gene>
    <name evidence="3" type="ORF">AMR76_02350</name>
</gene>
<dbReference type="EMBL" id="LKHS01000001">
    <property type="protein sequence ID" value="KQH88147.1"/>
    <property type="molecule type" value="Genomic_DNA"/>
</dbReference>
<keyword evidence="1" id="KW-0732">Signal</keyword>
<dbReference type="AlphaFoldDB" id="A0A0Q2SKN6"/>
<dbReference type="PROSITE" id="PS50983">
    <property type="entry name" value="FE_B12_PBP"/>
    <property type="match status" value="1"/>
</dbReference>
<proteinExistence type="predicted"/>
<dbReference type="InParanoid" id="A0A0Q2SKN6"/>
<protein>
    <submittedName>
        <fullName evidence="3">Iron ABC transporter substrate-binding protein</fullName>
    </submittedName>
</protein>
<evidence type="ECO:0000259" key="2">
    <source>
        <dbReference type="PROSITE" id="PS50983"/>
    </source>
</evidence>
<reference evidence="3 4" key="1">
    <citation type="submission" date="2015-08" db="EMBL/GenBank/DDBJ databases">
        <title>Antibacterial properties of a collection of Vibrionaceae strains.</title>
        <authorList>
            <person name="Giubergia S."/>
        </authorList>
    </citation>
    <scope>NUCLEOTIDE SEQUENCE [LARGE SCALE GENOMIC DNA]</scope>
    <source>
        <strain evidence="3 4">S0821</strain>
    </source>
</reference>
<evidence type="ECO:0000256" key="1">
    <source>
        <dbReference type="SAM" id="SignalP"/>
    </source>
</evidence>
<dbReference type="InterPro" id="IPR050902">
    <property type="entry name" value="ABC_Transporter_SBP"/>
</dbReference>
<evidence type="ECO:0000313" key="3">
    <source>
        <dbReference type="EMBL" id="KQH88147.1"/>
    </source>
</evidence>
<organism evidence="3 4">
    <name type="scientific">Vibrio furnissii</name>
    <dbReference type="NCBI Taxonomy" id="29494"/>
    <lineage>
        <taxon>Bacteria</taxon>
        <taxon>Pseudomonadati</taxon>
        <taxon>Pseudomonadota</taxon>
        <taxon>Gammaproteobacteria</taxon>
        <taxon>Vibrionales</taxon>
        <taxon>Vibrionaceae</taxon>
        <taxon>Vibrio</taxon>
    </lineage>
</organism>
<dbReference type="Gene3D" id="3.40.50.1980">
    <property type="entry name" value="Nitrogenase molybdenum iron protein domain"/>
    <property type="match status" value="2"/>
</dbReference>
<dbReference type="Pfam" id="PF01497">
    <property type="entry name" value="Peripla_BP_2"/>
    <property type="match status" value="1"/>
</dbReference>